<dbReference type="FunFam" id="2.40.10.10:FF:000001">
    <property type="entry name" value="Periplasmic serine protease DegS"/>
    <property type="match status" value="1"/>
</dbReference>
<dbReference type="PANTHER" id="PTHR22939">
    <property type="entry name" value="SERINE PROTEASE FAMILY S1C HTRA-RELATED"/>
    <property type="match status" value="1"/>
</dbReference>
<dbReference type="Gene3D" id="2.30.42.10">
    <property type="match status" value="2"/>
</dbReference>
<comment type="subcellular location">
    <subcellularLocation>
        <location evidence="1">Periplasm</location>
    </subcellularLocation>
</comment>
<reference evidence="10" key="1">
    <citation type="submission" date="2018-05" db="EMBL/GenBank/DDBJ databases">
        <authorList>
            <person name="Lanie J.A."/>
            <person name="Ng W.-L."/>
            <person name="Kazmierczak K.M."/>
            <person name="Andrzejewski T.M."/>
            <person name="Davidsen T.M."/>
            <person name="Wayne K.J."/>
            <person name="Tettelin H."/>
            <person name="Glass J.I."/>
            <person name="Rusch D."/>
            <person name="Podicherti R."/>
            <person name="Tsui H.-C.T."/>
            <person name="Winkler M.E."/>
        </authorList>
    </citation>
    <scope>NUCLEOTIDE SEQUENCE</scope>
</reference>
<dbReference type="PROSITE" id="PS50106">
    <property type="entry name" value="PDZ"/>
    <property type="match status" value="2"/>
</dbReference>
<feature type="domain" description="PDZ" evidence="9">
    <location>
        <begin position="399"/>
        <end position="455"/>
    </location>
</feature>
<evidence type="ECO:0000259" key="9">
    <source>
        <dbReference type="PROSITE" id="PS50106"/>
    </source>
</evidence>
<dbReference type="InterPro" id="IPR009003">
    <property type="entry name" value="Peptidase_S1_PA"/>
</dbReference>
<dbReference type="GO" id="GO:0042597">
    <property type="term" value="C:periplasmic space"/>
    <property type="evidence" value="ECO:0007669"/>
    <property type="project" value="UniProtKB-SubCell"/>
</dbReference>
<evidence type="ECO:0000256" key="6">
    <source>
        <dbReference type="ARBA" id="ARBA00022764"/>
    </source>
</evidence>
<protein>
    <recommendedName>
        <fullName evidence="9">PDZ domain-containing protein</fullName>
    </recommendedName>
</protein>
<evidence type="ECO:0000256" key="5">
    <source>
        <dbReference type="ARBA" id="ARBA00022737"/>
    </source>
</evidence>
<dbReference type="Pfam" id="PF13180">
    <property type="entry name" value="PDZ_2"/>
    <property type="match status" value="1"/>
</dbReference>
<evidence type="ECO:0000313" key="10">
    <source>
        <dbReference type="EMBL" id="SUZ49575.1"/>
    </source>
</evidence>
<dbReference type="AlphaFoldDB" id="A0A381N4W4"/>
<dbReference type="GO" id="GO:0004252">
    <property type="term" value="F:serine-type endopeptidase activity"/>
    <property type="evidence" value="ECO:0007669"/>
    <property type="project" value="InterPro"/>
</dbReference>
<keyword evidence="3" id="KW-0645">Protease</keyword>
<dbReference type="SUPFAM" id="SSF50156">
    <property type="entry name" value="PDZ domain-like"/>
    <property type="match status" value="2"/>
</dbReference>
<name>A0A381N4W4_9ZZZZ</name>
<evidence type="ECO:0000256" key="1">
    <source>
        <dbReference type="ARBA" id="ARBA00004418"/>
    </source>
</evidence>
<feature type="domain" description="PDZ" evidence="9">
    <location>
        <begin position="262"/>
        <end position="353"/>
    </location>
</feature>
<dbReference type="Pfam" id="PF13365">
    <property type="entry name" value="Trypsin_2"/>
    <property type="match status" value="1"/>
</dbReference>
<dbReference type="SMART" id="SM00228">
    <property type="entry name" value="PDZ"/>
    <property type="match status" value="2"/>
</dbReference>
<evidence type="ECO:0000256" key="2">
    <source>
        <dbReference type="ARBA" id="ARBA00010541"/>
    </source>
</evidence>
<dbReference type="EMBL" id="UINC01000123">
    <property type="protein sequence ID" value="SUZ49575.1"/>
    <property type="molecule type" value="Genomic_DNA"/>
</dbReference>
<accession>A0A381N4W4</accession>
<dbReference type="PRINTS" id="PR00834">
    <property type="entry name" value="PROTEASES2C"/>
</dbReference>
<keyword evidence="8" id="KW-0720">Serine protease</keyword>
<sequence length="463" mass="48322">MSTQTSQRISLTAIRAWSVILLAMTSTVVIAQWPAELPTSGGRPTLSPLLKKVTPAVVNVGVKGSTSRRNNPLYNDPFFRRFFNVPEQAPSRPRQSVGSGVIINADEGYVLTNHHVINNADEITVTLSDGREFTAELIGSDEGTDVALLQVDADNLNELKLGDSDSVEVGDFVVAIGNPFGLGQTVTSGIVSALGRSGLNIDYEDFIQTDASINPGNSGGALIDFDGNLIGINTAIIAPSGGNVGIGFAIPAKIAKGIVSQLVEFGGVKRGVLGVMITTVTPALAEALDLDVENGALINQVVEESAAEAAGLQAGDVVIAVDGTPIDTAADLRNRIGMKRVGDDVDLKIIRDGKNKSINAKVGEPGATTLAGGTKIEKLKGAEFTNIPPEHPQQGQIDGVLVTTVESGSPAARSGLRQNDIVQAVNNRNVRSVDDLASVLENVSSTVVLKIRRGSSTIVIAIQ</sequence>
<keyword evidence="5" id="KW-0677">Repeat</keyword>
<evidence type="ECO:0000256" key="3">
    <source>
        <dbReference type="ARBA" id="ARBA00022670"/>
    </source>
</evidence>
<dbReference type="GO" id="GO:0006508">
    <property type="term" value="P:proteolysis"/>
    <property type="evidence" value="ECO:0007669"/>
    <property type="project" value="UniProtKB-KW"/>
</dbReference>
<comment type="similarity">
    <text evidence="2">Belongs to the peptidase S1C family.</text>
</comment>
<keyword evidence="7" id="KW-0378">Hydrolase</keyword>
<dbReference type="CDD" id="cd10839">
    <property type="entry name" value="cpPDZ1_DegP-like"/>
    <property type="match status" value="1"/>
</dbReference>
<gene>
    <name evidence="10" type="ORF">METZ01_LOCUS2429</name>
</gene>
<dbReference type="SUPFAM" id="SSF50494">
    <property type="entry name" value="Trypsin-like serine proteases"/>
    <property type="match status" value="1"/>
</dbReference>
<keyword evidence="4" id="KW-0732">Signal</keyword>
<dbReference type="InterPro" id="IPR036034">
    <property type="entry name" value="PDZ_sf"/>
</dbReference>
<dbReference type="InterPro" id="IPR011782">
    <property type="entry name" value="Pept_S1C_Do"/>
</dbReference>
<dbReference type="Gene3D" id="2.40.10.120">
    <property type="match status" value="1"/>
</dbReference>
<keyword evidence="6" id="KW-0574">Periplasm</keyword>
<dbReference type="InterPro" id="IPR001940">
    <property type="entry name" value="Peptidase_S1C"/>
</dbReference>
<dbReference type="PANTHER" id="PTHR22939:SF129">
    <property type="entry name" value="SERINE PROTEASE HTRA2, MITOCHONDRIAL"/>
    <property type="match status" value="1"/>
</dbReference>
<evidence type="ECO:0000256" key="4">
    <source>
        <dbReference type="ARBA" id="ARBA00022729"/>
    </source>
</evidence>
<dbReference type="NCBIfam" id="TIGR02037">
    <property type="entry name" value="degP_htrA_DO"/>
    <property type="match status" value="1"/>
</dbReference>
<proteinExistence type="inferred from homology"/>
<organism evidence="10">
    <name type="scientific">marine metagenome</name>
    <dbReference type="NCBI Taxonomy" id="408172"/>
    <lineage>
        <taxon>unclassified sequences</taxon>
        <taxon>metagenomes</taxon>
        <taxon>ecological metagenomes</taxon>
    </lineage>
</organism>
<dbReference type="InterPro" id="IPR041489">
    <property type="entry name" value="PDZ_6"/>
</dbReference>
<dbReference type="Pfam" id="PF17820">
    <property type="entry name" value="PDZ_6"/>
    <property type="match status" value="1"/>
</dbReference>
<dbReference type="InterPro" id="IPR001478">
    <property type="entry name" value="PDZ"/>
</dbReference>
<evidence type="ECO:0000256" key="7">
    <source>
        <dbReference type="ARBA" id="ARBA00022801"/>
    </source>
</evidence>
<evidence type="ECO:0000256" key="8">
    <source>
        <dbReference type="ARBA" id="ARBA00022825"/>
    </source>
</evidence>